<dbReference type="AlphaFoldDB" id="A0A1H0ZDZ8"/>
<reference evidence="3 6" key="3">
    <citation type="submission" date="2018-07" db="EMBL/GenBank/DDBJ databases">
        <title>Genome sequence of extremly halophilic archaeon Halopelagius longus strain BC12-B1.</title>
        <authorList>
            <person name="Zhang X."/>
        </authorList>
    </citation>
    <scope>NUCLEOTIDE SEQUENCE [LARGE SCALE GENOMIC DNA]</scope>
    <source>
        <strain evidence="3 6">BC12-B1</strain>
    </source>
</reference>
<dbReference type="EMBL" id="FNKQ01000001">
    <property type="protein sequence ID" value="SDQ25660.1"/>
    <property type="molecule type" value="Genomic_DNA"/>
</dbReference>
<evidence type="ECO:0000313" key="6">
    <source>
        <dbReference type="Proteomes" id="UP000255421"/>
    </source>
</evidence>
<organism evidence="4 5">
    <name type="scientific">Halopelagius longus</name>
    <dbReference type="NCBI Taxonomy" id="1236180"/>
    <lineage>
        <taxon>Archaea</taxon>
        <taxon>Methanobacteriati</taxon>
        <taxon>Methanobacteriota</taxon>
        <taxon>Stenosarchaea group</taxon>
        <taxon>Halobacteria</taxon>
        <taxon>Halobacteriales</taxon>
        <taxon>Haloferacaceae</taxon>
    </lineage>
</organism>
<protein>
    <recommendedName>
        <fullName evidence="2">DUF7344 domain-containing protein</fullName>
    </recommendedName>
</protein>
<proteinExistence type="predicted"/>
<dbReference type="EMBL" id="QQST01000001">
    <property type="protein sequence ID" value="RDI70241.1"/>
    <property type="molecule type" value="Genomic_DNA"/>
</dbReference>
<sequence>MSNSSSARDAGTPRYRPAESRQRNALAVLRRATPPLSLTELAFGVAALEGATADGPLSEADRTALELSLHHDHLPRLDRAGIVAYDAKNRVVTARRRAMPVGGWATPE</sequence>
<dbReference type="RefSeq" id="WP_092534210.1">
    <property type="nucleotide sequence ID" value="NZ_FNKQ01000001.1"/>
</dbReference>
<feature type="domain" description="DUF7344" evidence="2">
    <location>
        <begin position="19"/>
        <end position="93"/>
    </location>
</feature>
<evidence type="ECO:0000259" key="2">
    <source>
        <dbReference type="Pfam" id="PF24035"/>
    </source>
</evidence>
<reference evidence="5" key="2">
    <citation type="submission" date="2016-10" db="EMBL/GenBank/DDBJ databases">
        <authorList>
            <person name="Varghese N."/>
            <person name="Submissions S."/>
        </authorList>
    </citation>
    <scope>NUCLEOTIDE SEQUENCE [LARGE SCALE GENOMIC DNA]</scope>
    <source>
        <strain evidence="5">CGMCC 1.12397</strain>
    </source>
</reference>
<evidence type="ECO:0000313" key="4">
    <source>
        <dbReference type="EMBL" id="SDQ25660.1"/>
    </source>
</evidence>
<evidence type="ECO:0000256" key="1">
    <source>
        <dbReference type="SAM" id="MobiDB-lite"/>
    </source>
</evidence>
<reference evidence="4" key="1">
    <citation type="submission" date="2016-10" db="EMBL/GenBank/DDBJ databases">
        <authorList>
            <person name="de Groot N.N."/>
        </authorList>
    </citation>
    <scope>NUCLEOTIDE SEQUENCE [LARGE SCALE GENOMIC DNA]</scope>
    <source>
        <strain evidence="4">CGMCC 1.12397</strain>
    </source>
</reference>
<accession>A0A1H0ZDZ8</accession>
<evidence type="ECO:0000313" key="5">
    <source>
        <dbReference type="Proteomes" id="UP000199289"/>
    </source>
</evidence>
<gene>
    <name evidence="3" type="ORF">DWB78_00045</name>
    <name evidence="4" type="ORF">SAMN05216278_1169</name>
</gene>
<name>A0A1H0ZDZ8_9EURY</name>
<feature type="region of interest" description="Disordered" evidence="1">
    <location>
        <begin position="1"/>
        <end position="23"/>
    </location>
</feature>
<dbReference type="InterPro" id="IPR055768">
    <property type="entry name" value="DUF7344"/>
</dbReference>
<dbReference type="Proteomes" id="UP000199289">
    <property type="component" value="Unassembled WGS sequence"/>
</dbReference>
<evidence type="ECO:0000313" key="3">
    <source>
        <dbReference type="EMBL" id="RDI70241.1"/>
    </source>
</evidence>
<keyword evidence="6" id="KW-1185">Reference proteome</keyword>
<dbReference type="Pfam" id="PF24035">
    <property type="entry name" value="DUF7344"/>
    <property type="match status" value="1"/>
</dbReference>
<dbReference type="OrthoDB" id="247722at2157"/>
<dbReference type="Proteomes" id="UP000255421">
    <property type="component" value="Unassembled WGS sequence"/>
</dbReference>